<feature type="transmembrane region" description="Helical" evidence="2">
    <location>
        <begin position="54"/>
        <end position="75"/>
    </location>
</feature>
<evidence type="ECO:0000256" key="1">
    <source>
        <dbReference type="SAM" id="MobiDB-lite"/>
    </source>
</evidence>
<feature type="compositionally biased region" description="Basic and acidic residues" evidence="1">
    <location>
        <begin position="365"/>
        <end position="392"/>
    </location>
</feature>
<accession>A0A0G4HMR7</accession>
<reference evidence="3" key="1">
    <citation type="submission" date="2014-11" db="EMBL/GenBank/DDBJ databases">
        <authorList>
            <person name="Otto D Thomas"/>
            <person name="Naeem Raeece"/>
        </authorList>
    </citation>
    <scope>NUCLEOTIDE SEQUENCE</scope>
</reference>
<evidence type="ECO:0000256" key="2">
    <source>
        <dbReference type="SAM" id="Phobius"/>
    </source>
</evidence>
<proteinExistence type="predicted"/>
<feature type="compositionally biased region" description="Basic residues" evidence="1">
    <location>
        <begin position="408"/>
        <end position="418"/>
    </location>
</feature>
<protein>
    <submittedName>
        <fullName evidence="3">Uncharacterized protein</fullName>
    </submittedName>
</protein>
<evidence type="ECO:0000313" key="3">
    <source>
        <dbReference type="EMBL" id="CEM45449.1"/>
    </source>
</evidence>
<feature type="transmembrane region" description="Helical" evidence="2">
    <location>
        <begin position="6"/>
        <end position="33"/>
    </location>
</feature>
<gene>
    <name evidence="3" type="ORF">Cvel_7521</name>
</gene>
<name>A0A0G4HMR7_9ALVE</name>
<sequence>MGALGMTHALFGLIAIFVLWVEFCRLLFTGFSADTSSRSLFQSPEEGRLSRHQIVALIWIVSAVLCTLTALPMPFQGFIFSTPRIGDPASEQRSYNWGRAVAGLQYPYLAIRAVLLPGGAPLLRLLDAAVALLMLRPHYRIAQVYPHTLGAYWPEWMIIAQMALYGEGSALVSDVGSRVILYYNGVLWAKMIFDGFLGYTLYVKGFHSIRRVRREVTIASSTDVTMFLVLFIRAGLERGVGGVGGIAPAFALQAIFRAVNLGMFPLNIYRTGSWVQAVHSSLWVLWGLYLGPQGREALFWSVAAWVFFFVVAHSKGDAVVVTKVVNAVRRVLLCVLPEEGVKVERQIEKEAEALVVEIMPVENENTEHVNDPEKESTRWDSDERSSDDEKKIERRRQAKRAKEEIRIKMRSHSVRPPRVRGCCP</sequence>
<organism evidence="3">
    <name type="scientific">Chromera velia CCMP2878</name>
    <dbReference type="NCBI Taxonomy" id="1169474"/>
    <lineage>
        <taxon>Eukaryota</taxon>
        <taxon>Sar</taxon>
        <taxon>Alveolata</taxon>
        <taxon>Colpodellida</taxon>
        <taxon>Chromeraceae</taxon>
        <taxon>Chromera</taxon>
    </lineage>
</organism>
<dbReference type="EMBL" id="CDMZ01003191">
    <property type="protein sequence ID" value="CEM45449.1"/>
    <property type="molecule type" value="Genomic_DNA"/>
</dbReference>
<feature type="region of interest" description="Disordered" evidence="1">
    <location>
        <begin position="365"/>
        <end position="424"/>
    </location>
</feature>
<keyword evidence="2" id="KW-0812">Transmembrane</keyword>
<keyword evidence="2" id="KW-0472">Membrane</keyword>
<dbReference type="VEuPathDB" id="CryptoDB:Cvel_7521"/>
<keyword evidence="2" id="KW-1133">Transmembrane helix</keyword>
<dbReference type="AlphaFoldDB" id="A0A0G4HMR7"/>